<evidence type="ECO:0000313" key="8">
    <source>
        <dbReference type="EMBL" id="VEP18736.1"/>
    </source>
</evidence>
<dbReference type="FunFam" id="3.40.1010.10:FF:000002">
    <property type="entry name" value="Ribosomal RNA small subunit methyltransferase I"/>
    <property type="match status" value="1"/>
</dbReference>
<dbReference type="Gene3D" id="3.30.950.10">
    <property type="entry name" value="Methyltransferase, Cobalt-precorrin-4 Transmethylase, Domain 2"/>
    <property type="match status" value="1"/>
</dbReference>
<evidence type="ECO:0000256" key="4">
    <source>
        <dbReference type="ARBA" id="ARBA00022679"/>
    </source>
</evidence>
<dbReference type="PANTHER" id="PTHR46111">
    <property type="entry name" value="RIBOSOMAL RNA SMALL SUBUNIT METHYLTRANSFERASE I"/>
    <property type="match status" value="1"/>
</dbReference>
<dbReference type="OrthoDB" id="9809084at2"/>
<accession>A0A563W4Z2</accession>
<dbReference type="Gene3D" id="3.40.1010.10">
    <property type="entry name" value="Cobalt-precorrin-4 Transmethylase, Domain 1"/>
    <property type="match status" value="1"/>
</dbReference>
<evidence type="ECO:0000256" key="6">
    <source>
        <dbReference type="HAMAP-Rule" id="MF_01877"/>
    </source>
</evidence>
<sequence length="281" mass="31183">MTQILALGTLYLVGTPIGNLQDMSLRGVRILQEVDLIAAEDTRHTGKLLHHFQITTPQISYYKHNQGYRTKELIVKLQQGINIALVSDAGMPSISDPGYLLVKEAIACSIAVIPIPGVSAGITALAVSGLITERFVFEGFVPVKGQVRSDRLKEIAQETKTMIFYEAPHRLVTTLKDLATALGETRKVVLAREITKIHEEFWRGDLASAIALYQEERKPKGEFTLIVAGAEKAPEILLSESEVKKELQQLLQQGMTRSQASRHLAKLTNLSRQEIYQLSLQ</sequence>
<evidence type="ECO:0000259" key="7">
    <source>
        <dbReference type="Pfam" id="PF00590"/>
    </source>
</evidence>
<dbReference type="CDD" id="cd11648">
    <property type="entry name" value="RsmI"/>
    <property type="match status" value="1"/>
</dbReference>
<dbReference type="NCBIfam" id="TIGR00096">
    <property type="entry name" value="16S rRNA (cytidine(1402)-2'-O)-methyltransferase"/>
    <property type="match status" value="1"/>
</dbReference>
<keyword evidence="1 6" id="KW-0963">Cytoplasm</keyword>
<name>A0A563W4Z2_9CYAN</name>
<evidence type="ECO:0000256" key="2">
    <source>
        <dbReference type="ARBA" id="ARBA00022552"/>
    </source>
</evidence>
<protein>
    <recommendedName>
        <fullName evidence="6">Ribosomal RNA small subunit methyltransferase I</fullName>
        <ecNumber evidence="6">2.1.1.198</ecNumber>
    </recommendedName>
    <alternativeName>
        <fullName evidence="6">16S rRNA 2'-O-ribose C1402 methyltransferase</fullName>
    </alternativeName>
    <alternativeName>
        <fullName evidence="6">rRNA (cytidine-2'-O-)-methyltransferase RsmI</fullName>
    </alternativeName>
</protein>
<evidence type="ECO:0000256" key="1">
    <source>
        <dbReference type="ARBA" id="ARBA00022490"/>
    </source>
</evidence>
<comment type="similarity">
    <text evidence="6">Belongs to the methyltransferase superfamily. RsmI family.</text>
</comment>
<dbReference type="EC" id="2.1.1.198" evidence="6"/>
<dbReference type="PIRSF" id="PIRSF005917">
    <property type="entry name" value="MTase_YraL"/>
    <property type="match status" value="1"/>
</dbReference>
<keyword evidence="5 6" id="KW-0949">S-adenosyl-L-methionine</keyword>
<proteinExistence type="inferred from homology"/>
<dbReference type="FunFam" id="3.30.950.10:FF:000002">
    <property type="entry name" value="Ribosomal RNA small subunit methyltransferase I"/>
    <property type="match status" value="1"/>
</dbReference>
<dbReference type="SUPFAM" id="SSF53790">
    <property type="entry name" value="Tetrapyrrole methylase"/>
    <property type="match status" value="1"/>
</dbReference>
<dbReference type="PROSITE" id="PS01296">
    <property type="entry name" value="RSMI"/>
    <property type="match status" value="1"/>
</dbReference>
<feature type="domain" description="Tetrapyrrole methylase" evidence="7">
    <location>
        <begin position="9"/>
        <end position="208"/>
    </location>
</feature>
<dbReference type="GO" id="GO:0005737">
    <property type="term" value="C:cytoplasm"/>
    <property type="evidence" value="ECO:0007669"/>
    <property type="project" value="UniProtKB-SubCell"/>
</dbReference>
<dbReference type="GO" id="GO:0070677">
    <property type="term" value="F:rRNA (cytosine-2'-O-)-methyltransferase activity"/>
    <property type="evidence" value="ECO:0007669"/>
    <property type="project" value="UniProtKB-UniRule"/>
</dbReference>
<dbReference type="InterPro" id="IPR014777">
    <property type="entry name" value="4pyrrole_Mease_sub1"/>
</dbReference>
<comment type="subcellular location">
    <subcellularLocation>
        <location evidence="6">Cytoplasm</location>
    </subcellularLocation>
</comment>
<dbReference type="InterPro" id="IPR018063">
    <property type="entry name" value="SAM_MeTrfase_RsmI_CS"/>
</dbReference>
<dbReference type="EMBL" id="CAACVJ010000697">
    <property type="protein sequence ID" value="VEP18736.1"/>
    <property type="molecule type" value="Genomic_DNA"/>
</dbReference>
<dbReference type="AlphaFoldDB" id="A0A563W4Z2"/>
<dbReference type="InterPro" id="IPR035996">
    <property type="entry name" value="4pyrrol_Methylase_sf"/>
</dbReference>
<dbReference type="Proteomes" id="UP000320055">
    <property type="component" value="Unassembled WGS sequence"/>
</dbReference>
<keyword evidence="3 6" id="KW-0489">Methyltransferase</keyword>
<keyword evidence="9" id="KW-1185">Reference proteome</keyword>
<gene>
    <name evidence="6 8" type="primary">rsmI</name>
    <name evidence="8" type="ORF">H1P_890006</name>
</gene>
<dbReference type="RefSeq" id="WP_144868222.1">
    <property type="nucleotide sequence ID" value="NZ_LR213847.1"/>
</dbReference>
<evidence type="ECO:0000256" key="5">
    <source>
        <dbReference type="ARBA" id="ARBA00022691"/>
    </source>
</evidence>
<dbReference type="Pfam" id="PF00590">
    <property type="entry name" value="TP_methylase"/>
    <property type="match status" value="1"/>
</dbReference>
<dbReference type="InterPro" id="IPR014776">
    <property type="entry name" value="4pyrrole_Mease_sub2"/>
</dbReference>
<reference evidence="8 9" key="1">
    <citation type="submission" date="2019-01" db="EMBL/GenBank/DDBJ databases">
        <authorList>
            <person name="Brito A."/>
        </authorList>
    </citation>
    <scope>NUCLEOTIDE SEQUENCE [LARGE SCALE GENOMIC DNA]</scope>
    <source>
        <strain evidence="8">1</strain>
    </source>
</reference>
<evidence type="ECO:0000256" key="3">
    <source>
        <dbReference type="ARBA" id="ARBA00022603"/>
    </source>
</evidence>
<keyword evidence="4 6" id="KW-0808">Transferase</keyword>
<dbReference type="InterPro" id="IPR008189">
    <property type="entry name" value="rRNA_ssu_MeTfrase_I"/>
</dbReference>
<comment type="catalytic activity">
    <reaction evidence="6">
        <text>cytidine(1402) in 16S rRNA + S-adenosyl-L-methionine = 2'-O-methylcytidine(1402) in 16S rRNA + S-adenosyl-L-homocysteine + H(+)</text>
        <dbReference type="Rhea" id="RHEA:42924"/>
        <dbReference type="Rhea" id="RHEA-COMP:10285"/>
        <dbReference type="Rhea" id="RHEA-COMP:10286"/>
        <dbReference type="ChEBI" id="CHEBI:15378"/>
        <dbReference type="ChEBI" id="CHEBI:57856"/>
        <dbReference type="ChEBI" id="CHEBI:59789"/>
        <dbReference type="ChEBI" id="CHEBI:74495"/>
        <dbReference type="ChEBI" id="CHEBI:82748"/>
        <dbReference type="EC" id="2.1.1.198"/>
    </reaction>
</comment>
<dbReference type="InterPro" id="IPR000878">
    <property type="entry name" value="4pyrrol_Mease"/>
</dbReference>
<comment type="function">
    <text evidence="6">Catalyzes the 2'-O-methylation of the ribose of cytidine 1402 (C1402) in 16S rRNA.</text>
</comment>
<organism evidence="8 9">
    <name type="scientific">Hyella patelloides LEGE 07179</name>
    <dbReference type="NCBI Taxonomy" id="945734"/>
    <lineage>
        <taxon>Bacteria</taxon>
        <taxon>Bacillati</taxon>
        <taxon>Cyanobacteriota</taxon>
        <taxon>Cyanophyceae</taxon>
        <taxon>Pleurocapsales</taxon>
        <taxon>Hyellaceae</taxon>
        <taxon>Hyella</taxon>
    </lineage>
</organism>
<keyword evidence="2 6" id="KW-0698">rRNA processing</keyword>
<dbReference type="HAMAP" id="MF_01877">
    <property type="entry name" value="16SrRNA_methyltr_I"/>
    <property type="match status" value="1"/>
</dbReference>
<dbReference type="PANTHER" id="PTHR46111:SF1">
    <property type="entry name" value="RIBOSOMAL RNA SMALL SUBUNIT METHYLTRANSFERASE I"/>
    <property type="match status" value="1"/>
</dbReference>
<evidence type="ECO:0000313" key="9">
    <source>
        <dbReference type="Proteomes" id="UP000320055"/>
    </source>
</evidence>